<evidence type="ECO:0000313" key="2">
    <source>
        <dbReference type="Proteomes" id="UP001195483"/>
    </source>
</evidence>
<dbReference type="Proteomes" id="UP001195483">
    <property type="component" value="Unassembled WGS sequence"/>
</dbReference>
<dbReference type="AlphaFoldDB" id="A0AAE0SAR3"/>
<name>A0AAE0SAR3_9BIVA</name>
<reference evidence="1" key="1">
    <citation type="journal article" date="2021" name="Genome Biol. Evol.">
        <title>A High-Quality Reference Genome for a Parasitic Bivalve with Doubly Uniparental Inheritance (Bivalvia: Unionida).</title>
        <authorList>
            <person name="Smith C.H."/>
        </authorList>
    </citation>
    <scope>NUCLEOTIDE SEQUENCE</scope>
    <source>
        <strain evidence="1">CHS0354</strain>
    </source>
</reference>
<dbReference type="EMBL" id="JAEAOA010001391">
    <property type="protein sequence ID" value="KAK3588506.1"/>
    <property type="molecule type" value="Genomic_DNA"/>
</dbReference>
<organism evidence="1 2">
    <name type="scientific">Potamilus streckersoni</name>
    <dbReference type="NCBI Taxonomy" id="2493646"/>
    <lineage>
        <taxon>Eukaryota</taxon>
        <taxon>Metazoa</taxon>
        <taxon>Spiralia</taxon>
        <taxon>Lophotrochozoa</taxon>
        <taxon>Mollusca</taxon>
        <taxon>Bivalvia</taxon>
        <taxon>Autobranchia</taxon>
        <taxon>Heteroconchia</taxon>
        <taxon>Palaeoheterodonta</taxon>
        <taxon>Unionida</taxon>
        <taxon>Unionoidea</taxon>
        <taxon>Unionidae</taxon>
        <taxon>Ambleminae</taxon>
        <taxon>Lampsilini</taxon>
        <taxon>Potamilus</taxon>
    </lineage>
</organism>
<evidence type="ECO:0000313" key="1">
    <source>
        <dbReference type="EMBL" id="KAK3588506.1"/>
    </source>
</evidence>
<protein>
    <submittedName>
        <fullName evidence="1">Uncharacterized protein</fullName>
    </submittedName>
</protein>
<gene>
    <name evidence="1" type="ORF">CHS0354_022980</name>
</gene>
<keyword evidence="2" id="KW-1185">Reference proteome</keyword>
<accession>A0AAE0SAR3</accession>
<sequence>MRKPYKTEIDYKLLTQVDTALTRGKIGCFPVLLNRTALIIYVWMRLYRQEEQDYDTVHNFDEDPWAGIETQGKDSAMNDSLETFTEIQRLSIIPKILEQNNKSRNPFSCVVQNSIH</sequence>
<reference evidence="1" key="3">
    <citation type="submission" date="2023-05" db="EMBL/GenBank/DDBJ databases">
        <authorList>
            <person name="Smith C.H."/>
        </authorList>
    </citation>
    <scope>NUCLEOTIDE SEQUENCE</scope>
    <source>
        <strain evidence="1">CHS0354</strain>
        <tissue evidence="1">Mantle</tissue>
    </source>
</reference>
<reference evidence="1" key="2">
    <citation type="journal article" date="2021" name="Genome Biol. Evol.">
        <title>Developing a high-quality reference genome for a parasitic bivalve with doubly uniparental inheritance (Bivalvia: Unionida).</title>
        <authorList>
            <person name="Smith C.H."/>
        </authorList>
    </citation>
    <scope>NUCLEOTIDE SEQUENCE</scope>
    <source>
        <strain evidence="1">CHS0354</strain>
        <tissue evidence="1">Mantle</tissue>
    </source>
</reference>
<proteinExistence type="predicted"/>
<comment type="caution">
    <text evidence="1">The sequence shown here is derived from an EMBL/GenBank/DDBJ whole genome shotgun (WGS) entry which is preliminary data.</text>
</comment>